<evidence type="ECO:0000313" key="2">
    <source>
        <dbReference type="EMBL" id="OKP03802.1"/>
    </source>
</evidence>
<dbReference type="Pfam" id="PF24809">
    <property type="entry name" value="DUF7708"/>
    <property type="match status" value="1"/>
</dbReference>
<gene>
    <name evidence="2" type="ORF">PENSUB_6811</name>
</gene>
<comment type="caution">
    <text evidence="2">The sequence shown here is derived from an EMBL/GenBank/DDBJ whole genome shotgun (WGS) entry which is preliminary data.</text>
</comment>
<reference evidence="2 3" key="1">
    <citation type="submission" date="2016-10" db="EMBL/GenBank/DDBJ databases">
        <title>Genome sequence of the ascomycete fungus Penicillium subrubescens.</title>
        <authorList>
            <person name="De Vries R.P."/>
            <person name="Peng M."/>
            <person name="Dilokpimol A."/>
            <person name="Hilden K."/>
            <person name="Makela M.R."/>
            <person name="Grigoriev I."/>
            <person name="Riley R."/>
            <person name="Granchi Z."/>
        </authorList>
    </citation>
    <scope>NUCLEOTIDE SEQUENCE [LARGE SCALE GENOMIC DNA]</scope>
    <source>
        <strain evidence="2 3">CBS 132785</strain>
    </source>
</reference>
<dbReference type="STRING" id="1316194.A0A1Q5TU93"/>
<dbReference type="EMBL" id="MNBE01000615">
    <property type="protein sequence ID" value="OKP03802.1"/>
    <property type="molecule type" value="Genomic_DNA"/>
</dbReference>
<accession>A0A1Q5TU93</accession>
<protein>
    <recommendedName>
        <fullName evidence="1">DUF7708 domain-containing protein</fullName>
    </recommendedName>
</protein>
<name>A0A1Q5TU93_9EURO</name>
<organism evidence="2 3">
    <name type="scientific">Penicillium subrubescens</name>
    <dbReference type="NCBI Taxonomy" id="1316194"/>
    <lineage>
        <taxon>Eukaryota</taxon>
        <taxon>Fungi</taxon>
        <taxon>Dikarya</taxon>
        <taxon>Ascomycota</taxon>
        <taxon>Pezizomycotina</taxon>
        <taxon>Eurotiomycetes</taxon>
        <taxon>Eurotiomycetidae</taxon>
        <taxon>Eurotiales</taxon>
        <taxon>Aspergillaceae</taxon>
        <taxon>Penicillium</taxon>
    </lineage>
</organism>
<evidence type="ECO:0000313" key="3">
    <source>
        <dbReference type="Proteomes" id="UP000186955"/>
    </source>
</evidence>
<feature type="domain" description="DUF7708" evidence="1">
    <location>
        <begin position="39"/>
        <end position="133"/>
    </location>
</feature>
<dbReference type="AlphaFoldDB" id="A0A1Q5TU93"/>
<evidence type="ECO:0000259" key="1">
    <source>
        <dbReference type="Pfam" id="PF24809"/>
    </source>
</evidence>
<sequence>MQQYQANATTPGPSSINEFVRIIDESKSKTTMRCMGSRLCTFLDKTQQFAGVADTFVSSNPSIAALVWGSVKMAILTANNVASYFEKVTNLIMSISKLCPIYEKFGGLYPGCVELQNELCDFYAIIIRICIKIIEISRGQTAK</sequence>
<dbReference type="InterPro" id="IPR056125">
    <property type="entry name" value="DUF7708"/>
</dbReference>
<dbReference type="Proteomes" id="UP000186955">
    <property type="component" value="Unassembled WGS sequence"/>
</dbReference>
<proteinExistence type="predicted"/>
<keyword evidence="3" id="KW-1185">Reference proteome</keyword>